<proteinExistence type="predicted"/>
<dbReference type="AlphaFoldDB" id="A0A0A8Z208"/>
<name>A0A0A8Z208_ARUDO</name>
<organism evidence="1">
    <name type="scientific">Arundo donax</name>
    <name type="common">Giant reed</name>
    <name type="synonym">Donax arundinaceus</name>
    <dbReference type="NCBI Taxonomy" id="35708"/>
    <lineage>
        <taxon>Eukaryota</taxon>
        <taxon>Viridiplantae</taxon>
        <taxon>Streptophyta</taxon>
        <taxon>Embryophyta</taxon>
        <taxon>Tracheophyta</taxon>
        <taxon>Spermatophyta</taxon>
        <taxon>Magnoliopsida</taxon>
        <taxon>Liliopsida</taxon>
        <taxon>Poales</taxon>
        <taxon>Poaceae</taxon>
        <taxon>PACMAD clade</taxon>
        <taxon>Arundinoideae</taxon>
        <taxon>Arundineae</taxon>
        <taxon>Arundo</taxon>
    </lineage>
</organism>
<evidence type="ECO:0000313" key="1">
    <source>
        <dbReference type="EMBL" id="JAD33434.1"/>
    </source>
</evidence>
<reference evidence="1" key="2">
    <citation type="journal article" date="2015" name="Data Brief">
        <title>Shoot transcriptome of the giant reed, Arundo donax.</title>
        <authorList>
            <person name="Barrero R.A."/>
            <person name="Guerrero F.D."/>
            <person name="Moolhuijzen P."/>
            <person name="Goolsby J.A."/>
            <person name="Tidwell J."/>
            <person name="Bellgard S.E."/>
            <person name="Bellgard M.I."/>
        </authorList>
    </citation>
    <scope>NUCLEOTIDE SEQUENCE</scope>
    <source>
        <tissue evidence="1">Shoot tissue taken approximately 20 cm above the soil surface</tissue>
    </source>
</reference>
<dbReference type="EMBL" id="GBRH01264461">
    <property type="protein sequence ID" value="JAD33434.1"/>
    <property type="molecule type" value="Transcribed_RNA"/>
</dbReference>
<protein>
    <submittedName>
        <fullName evidence="1">Uncharacterized protein</fullName>
    </submittedName>
</protein>
<sequence length="49" mass="5938">MDTSLLQEQLYHFLHQDNRVHYARSQSEEFSLSLTHEKHRRIKPTSTIK</sequence>
<accession>A0A0A8Z208</accession>
<reference evidence="1" key="1">
    <citation type="submission" date="2014-09" db="EMBL/GenBank/DDBJ databases">
        <authorList>
            <person name="Magalhaes I.L.F."/>
            <person name="Oliveira U."/>
            <person name="Santos F.R."/>
            <person name="Vidigal T.H.D.A."/>
            <person name="Brescovit A.D."/>
            <person name="Santos A.J."/>
        </authorList>
    </citation>
    <scope>NUCLEOTIDE SEQUENCE</scope>
    <source>
        <tissue evidence="1">Shoot tissue taken approximately 20 cm above the soil surface</tissue>
    </source>
</reference>